<dbReference type="Gene3D" id="3.40.50.720">
    <property type="entry name" value="NAD(P)-binding Rossmann-like Domain"/>
    <property type="match status" value="1"/>
</dbReference>
<proteinExistence type="predicted"/>
<keyword evidence="2" id="KW-1185">Reference proteome</keyword>
<dbReference type="Proteomes" id="UP000320055">
    <property type="component" value="Unassembled WGS sequence"/>
</dbReference>
<reference evidence="1 2" key="1">
    <citation type="submission" date="2019-01" db="EMBL/GenBank/DDBJ databases">
        <authorList>
            <person name="Brito A."/>
        </authorList>
    </citation>
    <scope>NUCLEOTIDE SEQUENCE [LARGE SCALE GENOMIC DNA]</scope>
    <source>
        <strain evidence="1">1</strain>
    </source>
</reference>
<sequence length="42" mass="5030">MLEFAARHNIEPIIETFSFDQINEAMEKLRSGQPRYRLVLKH</sequence>
<dbReference type="EMBL" id="CAACVJ010000147">
    <property type="protein sequence ID" value="VEP13996.1"/>
    <property type="molecule type" value="Genomic_DNA"/>
</dbReference>
<name>A0A563VRA7_9CYAN</name>
<organism evidence="1 2">
    <name type="scientific">Hyella patelloides LEGE 07179</name>
    <dbReference type="NCBI Taxonomy" id="945734"/>
    <lineage>
        <taxon>Bacteria</taxon>
        <taxon>Bacillati</taxon>
        <taxon>Cyanobacteriota</taxon>
        <taxon>Cyanophyceae</taxon>
        <taxon>Pleurocapsales</taxon>
        <taxon>Hyellaceae</taxon>
        <taxon>Hyella</taxon>
    </lineage>
</organism>
<dbReference type="AlphaFoldDB" id="A0A563VRA7"/>
<protein>
    <recommendedName>
        <fullName evidence="3">Alcohol dehydrogenase</fullName>
    </recommendedName>
</protein>
<evidence type="ECO:0000313" key="1">
    <source>
        <dbReference type="EMBL" id="VEP13996.1"/>
    </source>
</evidence>
<dbReference type="Gene3D" id="3.90.180.10">
    <property type="entry name" value="Medium-chain alcohol dehydrogenases, catalytic domain"/>
    <property type="match status" value="1"/>
</dbReference>
<evidence type="ECO:0008006" key="3">
    <source>
        <dbReference type="Google" id="ProtNLM"/>
    </source>
</evidence>
<evidence type="ECO:0000313" key="2">
    <source>
        <dbReference type="Proteomes" id="UP000320055"/>
    </source>
</evidence>
<gene>
    <name evidence="1" type="ORF">H1P_2300002</name>
</gene>
<accession>A0A563VRA7</accession>